<accession>A0A6B0XYP9</accession>
<reference evidence="4" key="1">
    <citation type="submission" date="2019-09" db="EMBL/GenBank/DDBJ databases">
        <title>Characterisation of the sponge microbiome using genome-centric metagenomics.</title>
        <authorList>
            <person name="Engelberts J.P."/>
            <person name="Robbins S.J."/>
            <person name="De Goeij J.M."/>
            <person name="Aranda M."/>
            <person name="Bell S.C."/>
            <person name="Webster N.S."/>
        </authorList>
    </citation>
    <scope>NUCLEOTIDE SEQUENCE</scope>
    <source>
        <strain evidence="4">SB0664_bin_43</strain>
    </source>
</reference>
<protein>
    <recommendedName>
        <fullName evidence="3">HepT-like domain-containing protein</fullName>
    </recommendedName>
</protein>
<keyword evidence="1" id="KW-0175">Coiled coil</keyword>
<organism evidence="4">
    <name type="scientific">Boseongicola sp. SB0664_bin_43</name>
    <dbReference type="NCBI Taxonomy" id="2604844"/>
    <lineage>
        <taxon>Bacteria</taxon>
        <taxon>Pseudomonadati</taxon>
        <taxon>Pseudomonadota</taxon>
        <taxon>Alphaproteobacteria</taxon>
        <taxon>Rhodobacterales</taxon>
        <taxon>Paracoccaceae</taxon>
        <taxon>Boseongicola</taxon>
    </lineage>
</organism>
<feature type="region of interest" description="Disordered" evidence="2">
    <location>
        <begin position="162"/>
        <end position="185"/>
    </location>
</feature>
<dbReference type="Pfam" id="PF20797">
    <property type="entry name" value="HepT-like_2"/>
    <property type="match status" value="1"/>
</dbReference>
<name>A0A6B0XYP9_9RHOB</name>
<evidence type="ECO:0000259" key="3">
    <source>
        <dbReference type="Pfam" id="PF20797"/>
    </source>
</evidence>
<feature type="domain" description="HepT-like" evidence="3">
    <location>
        <begin position="57"/>
        <end position="139"/>
    </location>
</feature>
<gene>
    <name evidence="4" type="ORF">F4Y60_01525</name>
</gene>
<dbReference type="AlphaFoldDB" id="A0A6B0XYP9"/>
<dbReference type="InterPro" id="IPR048769">
    <property type="entry name" value="HepT-like_dom"/>
</dbReference>
<comment type="caution">
    <text evidence="4">The sequence shown here is derived from an EMBL/GenBank/DDBJ whole genome shotgun (WGS) entry which is preliminary data.</text>
</comment>
<dbReference type="EMBL" id="VXRY01000057">
    <property type="protein sequence ID" value="MXY32772.1"/>
    <property type="molecule type" value="Genomic_DNA"/>
</dbReference>
<evidence type="ECO:0000256" key="2">
    <source>
        <dbReference type="SAM" id="MobiDB-lite"/>
    </source>
</evidence>
<proteinExistence type="predicted"/>
<feature type="coiled-coil region" evidence="1">
    <location>
        <begin position="17"/>
        <end position="47"/>
    </location>
</feature>
<sequence>MRVNPSSALFVRANAHLEAISVELDKARRTVRRMKELENVLEGESLEDVKDNLTDSIGKCLHGIFCSMESVFTDIARTIDGEVPSSSEWHSDLLRQMSTETSVRPPVIASSLRSAVRDLMGFRHVFRGLYGEPLRRDDVLSCLDRTCSEVVPGFLNGLRNLEGHMNQDPAPDESKDGDDGTDCDS</sequence>
<evidence type="ECO:0000256" key="1">
    <source>
        <dbReference type="SAM" id="Coils"/>
    </source>
</evidence>
<evidence type="ECO:0000313" key="4">
    <source>
        <dbReference type="EMBL" id="MXY32772.1"/>
    </source>
</evidence>